<dbReference type="Gene3D" id="3.90.1150.10">
    <property type="entry name" value="Aspartate Aminotransferase, domain 1"/>
    <property type="match status" value="1"/>
</dbReference>
<dbReference type="Gene3D" id="3.40.640.10">
    <property type="entry name" value="Type I PLP-dependent aspartate aminotransferase-like (Major domain)"/>
    <property type="match status" value="1"/>
</dbReference>
<dbReference type="GO" id="GO:0000271">
    <property type="term" value="P:polysaccharide biosynthetic process"/>
    <property type="evidence" value="ECO:0007669"/>
    <property type="project" value="TreeGrafter"/>
</dbReference>
<dbReference type="SUPFAM" id="SSF53383">
    <property type="entry name" value="PLP-dependent transferases"/>
    <property type="match status" value="1"/>
</dbReference>
<gene>
    <name evidence="1" type="ORF">METZ01_LOCUS132465</name>
</gene>
<evidence type="ECO:0000313" key="1">
    <source>
        <dbReference type="EMBL" id="SVA79611.1"/>
    </source>
</evidence>
<sequence length="336" mass="37175">MAKYLDVKAAVALSSGTAALHLALRNSDVKSGDIVLCPSLTFSSSANVILYEKAIPVFIDADPKTWNINCVSLERAIIACKKRGKLPKVLITVDIYGQSEDYDNILEICNKYNIVVIEDAAEALGSEYKGAKCGTFGKAGIFSFNGNKIVTTSGGGMLVSNDEKFVEQARFLSSQAREPEIHYEHKELGYNYRMSNLLAAVGRGQLAVLDEKVKSKQEIFSRYKLALGDIEGLEFMPMASYGISNCWLTTLVINEDIAGFNRDSVIVALEKENIESRPIWKPMHLQPLYKEFDYYASENGDISQMLFNNGICLPSGTNLSIDDQEKIIDIILSINH</sequence>
<dbReference type="GO" id="GO:0008483">
    <property type="term" value="F:transaminase activity"/>
    <property type="evidence" value="ECO:0007669"/>
    <property type="project" value="TreeGrafter"/>
</dbReference>
<dbReference type="CDD" id="cd00616">
    <property type="entry name" value="AHBA_syn"/>
    <property type="match status" value="1"/>
</dbReference>
<dbReference type="PANTHER" id="PTHR30244:SF34">
    <property type="entry name" value="DTDP-4-AMINO-4,6-DIDEOXYGALACTOSE TRANSAMINASE"/>
    <property type="match status" value="1"/>
</dbReference>
<dbReference type="GO" id="GO:0030170">
    <property type="term" value="F:pyridoxal phosphate binding"/>
    <property type="evidence" value="ECO:0007669"/>
    <property type="project" value="TreeGrafter"/>
</dbReference>
<dbReference type="InterPro" id="IPR015422">
    <property type="entry name" value="PyrdxlP-dep_Trfase_small"/>
</dbReference>
<dbReference type="Pfam" id="PF01041">
    <property type="entry name" value="DegT_DnrJ_EryC1"/>
    <property type="match status" value="1"/>
</dbReference>
<dbReference type="AlphaFoldDB" id="A0A381YSL2"/>
<organism evidence="1">
    <name type="scientific">marine metagenome</name>
    <dbReference type="NCBI Taxonomy" id="408172"/>
    <lineage>
        <taxon>unclassified sequences</taxon>
        <taxon>metagenomes</taxon>
        <taxon>ecological metagenomes</taxon>
    </lineage>
</organism>
<dbReference type="InterPro" id="IPR015421">
    <property type="entry name" value="PyrdxlP-dep_Trfase_major"/>
</dbReference>
<dbReference type="EMBL" id="UINC01018877">
    <property type="protein sequence ID" value="SVA79611.1"/>
    <property type="molecule type" value="Genomic_DNA"/>
</dbReference>
<dbReference type="PIRSF" id="PIRSF000390">
    <property type="entry name" value="PLP_StrS"/>
    <property type="match status" value="1"/>
</dbReference>
<name>A0A381YSL2_9ZZZZ</name>
<dbReference type="InterPro" id="IPR015424">
    <property type="entry name" value="PyrdxlP-dep_Trfase"/>
</dbReference>
<proteinExistence type="predicted"/>
<reference evidence="1" key="1">
    <citation type="submission" date="2018-05" db="EMBL/GenBank/DDBJ databases">
        <authorList>
            <person name="Lanie J.A."/>
            <person name="Ng W.-L."/>
            <person name="Kazmierczak K.M."/>
            <person name="Andrzejewski T.M."/>
            <person name="Davidsen T.M."/>
            <person name="Wayne K.J."/>
            <person name="Tettelin H."/>
            <person name="Glass J.I."/>
            <person name="Rusch D."/>
            <person name="Podicherti R."/>
            <person name="Tsui H.-C.T."/>
            <person name="Winkler M.E."/>
        </authorList>
    </citation>
    <scope>NUCLEOTIDE SEQUENCE</scope>
</reference>
<protein>
    <recommendedName>
        <fullName evidence="2">Aminotransferase class I/classII domain-containing protein</fullName>
    </recommendedName>
</protein>
<accession>A0A381YSL2</accession>
<dbReference type="InterPro" id="IPR000653">
    <property type="entry name" value="DegT/StrS_aminotransferase"/>
</dbReference>
<evidence type="ECO:0008006" key="2">
    <source>
        <dbReference type="Google" id="ProtNLM"/>
    </source>
</evidence>
<dbReference type="PANTHER" id="PTHR30244">
    <property type="entry name" value="TRANSAMINASE"/>
    <property type="match status" value="1"/>
</dbReference>